<reference evidence="2" key="3">
    <citation type="submission" date="2015-02" db="UniProtKB">
        <authorList>
            <consortium name="EnsemblProtists"/>
        </authorList>
    </citation>
    <scope>IDENTIFICATION</scope>
    <source>
        <strain evidence="2">DAOM BR144</strain>
    </source>
</reference>
<dbReference type="InParanoid" id="K3WD26"/>
<dbReference type="HOGENOM" id="CLU_1900429_0_0_1"/>
<evidence type="ECO:0000256" key="1">
    <source>
        <dbReference type="SAM" id="MobiDB-lite"/>
    </source>
</evidence>
<protein>
    <submittedName>
        <fullName evidence="2">Uncharacterized protein</fullName>
    </submittedName>
</protein>
<dbReference type="EMBL" id="GL376628">
    <property type="status" value="NOT_ANNOTATED_CDS"/>
    <property type="molecule type" value="Genomic_DNA"/>
</dbReference>
<sequence length="134" mass="14662">MSKQRRAAPQQQPTAWNETAWSPSSSSEPTVGAGGRVAAACGWEWALSALWNPDVDKKCVVNVTDTILFGTHYTNHINGSAKRRPEFLWLTTQKNGAITRKKLKPGASADVPPIAEIQERFVEQLCLALNTSLS</sequence>
<dbReference type="EnsemblProtists" id="PYU1_T002867">
    <property type="protein sequence ID" value="PYU1_T002867"/>
    <property type="gene ID" value="PYU1_G002864"/>
</dbReference>
<evidence type="ECO:0000313" key="2">
    <source>
        <dbReference type="EnsemblProtists" id="PYU1_T002867"/>
    </source>
</evidence>
<reference evidence="3" key="1">
    <citation type="journal article" date="2010" name="Genome Biol.">
        <title>Genome sequence of the necrotrophic plant pathogen Pythium ultimum reveals original pathogenicity mechanisms and effector repertoire.</title>
        <authorList>
            <person name="Levesque C.A."/>
            <person name="Brouwer H."/>
            <person name="Cano L."/>
            <person name="Hamilton J.P."/>
            <person name="Holt C."/>
            <person name="Huitema E."/>
            <person name="Raffaele S."/>
            <person name="Robideau G.P."/>
            <person name="Thines M."/>
            <person name="Win J."/>
            <person name="Zerillo M.M."/>
            <person name="Beakes G.W."/>
            <person name="Boore J.L."/>
            <person name="Busam D."/>
            <person name="Dumas B."/>
            <person name="Ferriera S."/>
            <person name="Fuerstenberg S.I."/>
            <person name="Gachon C.M."/>
            <person name="Gaulin E."/>
            <person name="Govers F."/>
            <person name="Grenville-Briggs L."/>
            <person name="Horner N."/>
            <person name="Hostetler J."/>
            <person name="Jiang R.H."/>
            <person name="Johnson J."/>
            <person name="Krajaejun T."/>
            <person name="Lin H."/>
            <person name="Meijer H.J."/>
            <person name="Moore B."/>
            <person name="Morris P."/>
            <person name="Phuntmart V."/>
            <person name="Puiu D."/>
            <person name="Shetty J."/>
            <person name="Stajich J.E."/>
            <person name="Tripathy S."/>
            <person name="Wawra S."/>
            <person name="van West P."/>
            <person name="Whitty B.R."/>
            <person name="Coutinho P.M."/>
            <person name="Henrissat B."/>
            <person name="Martin F."/>
            <person name="Thomas P.D."/>
            <person name="Tyler B.M."/>
            <person name="De Vries R.P."/>
            <person name="Kamoun S."/>
            <person name="Yandell M."/>
            <person name="Tisserat N."/>
            <person name="Buell C.R."/>
        </authorList>
    </citation>
    <scope>NUCLEOTIDE SEQUENCE</scope>
    <source>
        <strain evidence="3">DAOM:BR144</strain>
    </source>
</reference>
<organism evidence="2 3">
    <name type="scientific">Globisporangium ultimum (strain ATCC 200006 / CBS 805.95 / DAOM BR144)</name>
    <name type="common">Pythium ultimum</name>
    <dbReference type="NCBI Taxonomy" id="431595"/>
    <lineage>
        <taxon>Eukaryota</taxon>
        <taxon>Sar</taxon>
        <taxon>Stramenopiles</taxon>
        <taxon>Oomycota</taxon>
        <taxon>Peronosporomycetes</taxon>
        <taxon>Pythiales</taxon>
        <taxon>Pythiaceae</taxon>
        <taxon>Globisporangium</taxon>
    </lineage>
</organism>
<feature type="compositionally biased region" description="Polar residues" evidence="1">
    <location>
        <begin position="14"/>
        <end position="29"/>
    </location>
</feature>
<reference evidence="3" key="2">
    <citation type="submission" date="2010-04" db="EMBL/GenBank/DDBJ databases">
        <authorList>
            <person name="Buell R."/>
            <person name="Hamilton J."/>
            <person name="Hostetler J."/>
        </authorList>
    </citation>
    <scope>NUCLEOTIDE SEQUENCE [LARGE SCALE GENOMIC DNA]</scope>
    <source>
        <strain evidence="3">DAOM:BR144</strain>
    </source>
</reference>
<dbReference type="VEuPathDB" id="FungiDB:PYU1_G002864"/>
<feature type="region of interest" description="Disordered" evidence="1">
    <location>
        <begin position="1"/>
        <end position="34"/>
    </location>
</feature>
<name>K3WD26_GLOUD</name>
<dbReference type="AlphaFoldDB" id="K3WD26"/>
<accession>K3WD26</accession>
<keyword evidence="3" id="KW-1185">Reference proteome</keyword>
<dbReference type="Proteomes" id="UP000019132">
    <property type="component" value="Unassembled WGS sequence"/>
</dbReference>
<proteinExistence type="predicted"/>
<evidence type="ECO:0000313" key="3">
    <source>
        <dbReference type="Proteomes" id="UP000019132"/>
    </source>
</evidence>